<keyword evidence="3" id="KW-1185">Reference proteome</keyword>
<dbReference type="Proteomes" id="UP000800036">
    <property type="component" value="Unassembled WGS sequence"/>
</dbReference>
<feature type="region of interest" description="Disordered" evidence="1">
    <location>
        <begin position="50"/>
        <end position="142"/>
    </location>
</feature>
<dbReference type="OrthoDB" id="5418867at2759"/>
<feature type="compositionally biased region" description="Basic and acidic residues" evidence="1">
    <location>
        <begin position="121"/>
        <end position="136"/>
    </location>
</feature>
<evidence type="ECO:0000313" key="2">
    <source>
        <dbReference type="EMBL" id="KAF1974667.1"/>
    </source>
</evidence>
<sequence length="142" mass="15304">MVTWTAEKDQQLLKGVFQFCDIKMSGPLVEYLAGIIGEGCTPKAVTHRLTNIKNTSKPVRDQNGTPTKAAPSSAKSTPAKTPATGRGRGRGKKVDDEGDAEAGVEQDMSTPTKAKKRSRPFKADIEAAKKKVKTGEVEEDLF</sequence>
<feature type="compositionally biased region" description="Low complexity" evidence="1">
    <location>
        <begin position="65"/>
        <end position="85"/>
    </location>
</feature>
<accession>A0A6A5VMR7</accession>
<evidence type="ECO:0000313" key="3">
    <source>
        <dbReference type="Proteomes" id="UP000800036"/>
    </source>
</evidence>
<proteinExistence type="predicted"/>
<dbReference type="AlphaFoldDB" id="A0A6A5VMR7"/>
<evidence type="ECO:0000256" key="1">
    <source>
        <dbReference type="SAM" id="MobiDB-lite"/>
    </source>
</evidence>
<dbReference type="EMBL" id="ML976674">
    <property type="protein sequence ID" value="KAF1974667.1"/>
    <property type="molecule type" value="Genomic_DNA"/>
</dbReference>
<protein>
    <submittedName>
        <fullName evidence="2">Uncharacterized protein</fullName>
    </submittedName>
</protein>
<name>A0A6A5VMR7_9PLEO</name>
<organism evidence="2 3">
    <name type="scientific">Bimuria novae-zelandiae CBS 107.79</name>
    <dbReference type="NCBI Taxonomy" id="1447943"/>
    <lineage>
        <taxon>Eukaryota</taxon>
        <taxon>Fungi</taxon>
        <taxon>Dikarya</taxon>
        <taxon>Ascomycota</taxon>
        <taxon>Pezizomycotina</taxon>
        <taxon>Dothideomycetes</taxon>
        <taxon>Pleosporomycetidae</taxon>
        <taxon>Pleosporales</taxon>
        <taxon>Massarineae</taxon>
        <taxon>Didymosphaeriaceae</taxon>
        <taxon>Bimuria</taxon>
    </lineage>
</organism>
<gene>
    <name evidence="2" type="ORF">BU23DRAFT_567460</name>
</gene>
<reference evidence="2" key="1">
    <citation type="journal article" date="2020" name="Stud. Mycol.">
        <title>101 Dothideomycetes genomes: a test case for predicting lifestyles and emergence of pathogens.</title>
        <authorList>
            <person name="Haridas S."/>
            <person name="Albert R."/>
            <person name="Binder M."/>
            <person name="Bloem J."/>
            <person name="Labutti K."/>
            <person name="Salamov A."/>
            <person name="Andreopoulos B."/>
            <person name="Baker S."/>
            <person name="Barry K."/>
            <person name="Bills G."/>
            <person name="Bluhm B."/>
            <person name="Cannon C."/>
            <person name="Castanera R."/>
            <person name="Culley D."/>
            <person name="Daum C."/>
            <person name="Ezra D."/>
            <person name="Gonzalez J."/>
            <person name="Henrissat B."/>
            <person name="Kuo A."/>
            <person name="Liang C."/>
            <person name="Lipzen A."/>
            <person name="Lutzoni F."/>
            <person name="Magnuson J."/>
            <person name="Mondo S."/>
            <person name="Nolan M."/>
            <person name="Ohm R."/>
            <person name="Pangilinan J."/>
            <person name="Park H.-J."/>
            <person name="Ramirez L."/>
            <person name="Alfaro M."/>
            <person name="Sun H."/>
            <person name="Tritt A."/>
            <person name="Yoshinaga Y."/>
            <person name="Zwiers L.-H."/>
            <person name="Turgeon B."/>
            <person name="Goodwin S."/>
            <person name="Spatafora J."/>
            <person name="Crous P."/>
            <person name="Grigoriev I."/>
        </authorList>
    </citation>
    <scope>NUCLEOTIDE SEQUENCE</scope>
    <source>
        <strain evidence="2">CBS 107.79</strain>
    </source>
</reference>